<dbReference type="Gene3D" id="3.30.450.20">
    <property type="entry name" value="PAS domain"/>
    <property type="match status" value="2"/>
</dbReference>
<evidence type="ECO:0000256" key="6">
    <source>
        <dbReference type="SAM" id="MobiDB-lite"/>
    </source>
</evidence>
<dbReference type="SUPFAM" id="SSF58104">
    <property type="entry name" value="Methyl-accepting chemotaxis protein (MCP) signaling domain"/>
    <property type="match status" value="1"/>
</dbReference>
<dbReference type="PANTHER" id="PTHR43531:SF11">
    <property type="entry name" value="METHYL-ACCEPTING CHEMOTAXIS PROTEIN 3"/>
    <property type="match status" value="1"/>
</dbReference>
<sequence>MRFKTPFSGSDAEHILEAVGKTLIMMEMDLDGTIRSANKMFFDYFDFDAKTIAGRPHSTFHDADYAASAEYRTMWQKLAAGEFQWCEAKRRNRLGEWVWMQVWYYPILGRNQKPYKIVMLAADVTYEKVQHAEAQSQIDAIDKVQAIIEFSIDGTILRANRKFLDCIGYEQNEIVGKKHALFIDPAEAGTPQYQEHWQKLTRGEAVTGEFRRIGKGGREVFIQGSYNPVFDMQGRVAKVVKYATEVTGRVIAVRAIGNGLRDLAVGQVTQRIQTPFISELEQLRTDFNASMQALEDALRQVGETASSISGATSEIRVASDDLSRRTEQQAASVEQTAAALQELSDTVRQSTQKAVQAGDLVTRTKSGAEKSGEVVRHAVEAMSKIEASSDQIVSIIGMIDDIAFQTNLLALNAGVEAARAGEAGKGFAVVAQEVRELAQRSANAAKEIKDLINQSSEQVKEGVGLVGETGRSLETIVAEVKAIDENVRAIVENARNQETGLSEINKAVGSIDEGTQQNATMVEETAAACGHLASQAGDLTELLSRFDIAQTKAASLARPSAPRAASGFTPAAAKPKLPAAKPTAIKAIKPASAVSRPAASPARKLVGSLENAFSGGRPAGGSGGGAARAATARAEDSWEEF</sequence>
<dbReference type="Pfam" id="PF00015">
    <property type="entry name" value="MCPsignal"/>
    <property type="match status" value="1"/>
</dbReference>
<evidence type="ECO:0000256" key="3">
    <source>
        <dbReference type="ARBA" id="ARBA00029447"/>
    </source>
</evidence>
<dbReference type="CDD" id="cd11386">
    <property type="entry name" value="MCP_signal"/>
    <property type="match status" value="1"/>
</dbReference>
<evidence type="ECO:0000259" key="9">
    <source>
        <dbReference type="PROSITE" id="PS50885"/>
    </source>
</evidence>
<evidence type="ECO:0000256" key="5">
    <source>
        <dbReference type="SAM" id="Coils"/>
    </source>
</evidence>
<evidence type="ECO:0000256" key="4">
    <source>
        <dbReference type="PROSITE-ProRule" id="PRU00284"/>
    </source>
</evidence>
<dbReference type="STRING" id="937218.SAMN06297251_103265"/>
<dbReference type="PROSITE" id="PS50112">
    <property type="entry name" value="PAS"/>
    <property type="match status" value="1"/>
</dbReference>
<feature type="domain" description="Methyl-accepting transducer" evidence="7">
    <location>
        <begin position="304"/>
        <end position="533"/>
    </location>
</feature>
<dbReference type="InterPro" id="IPR051310">
    <property type="entry name" value="MCP_chemotaxis"/>
</dbReference>
<comment type="subcellular location">
    <subcellularLocation>
        <location evidence="1">Membrane</location>
    </subcellularLocation>
</comment>
<dbReference type="OrthoDB" id="9765776at2"/>
<keyword evidence="5" id="KW-0175">Coiled coil</keyword>
<dbReference type="PRINTS" id="PR00260">
    <property type="entry name" value="CHEMTRNSDUCR"/>
</dbReference>
<reference evidence="10 11" key="1">
    <citation type="submission" date="2017-04" db="EMBL/GenBank/DDBJ databases">
        <authorList>
            <person name="Afonso C.L."/>
            <person name="Miller P.J."/>
            <person name="Scott M.A."/>
            <person name="Spackman E."/>
            <person name="Goraichik I."/>
            <person name="Dimitrov K.M."/>
            <person name="Suarez D.L."/>
            <person name="Swayne D.E."/>
        </authorList>
    </citation>
    <scope>NUCLEOTIDE SEQUENCE [LARGE SCALE GENOMIC DNA]</scope>
    <source>
        <strain evidence="10 11">CGMCC 1.10972</strain>
    </source>
</reference>
<evidence type="ECO:0000256" key="2">
    <source>
        <dbReference type="ARBA" id="ARBA00022500"/>
    </source>
</evidence>
<dbReference type="SMART" id="SM00086">
    <property type="entry name" value="PAC"/>
    <property type="match status" value="2"/>
</dbReference>
<dbReference type="PROSITE" id="PS50885">
    <property type="entry name" value="HAMP"/>
    <property type="match status" value="1"/>
</dbReference>
<organism evidence="10 11">
    <name type="scientific">Fulvimarina manganoxydans</name>
    <dbReference type="NCBI Taxonomy" id="937218"/>
    <lineage>
        <taxon>Bacteria</taxon>
        <taxon>Pseudomonadati</taxon>
        <taxon>Pseudomonadota</taxon>
        <taxon>Alphaproteobacteria</taxon>
        <taxon>Hyphomicrobiales</taxon>
        <taxon>Aurantimonadaceae</taxon>
        <taxon>Fulvimarina</taxon>
    </lineage>
</organism>
<name>A0A1W2A0C5_9HYPH</name>
<dbReference type="InterPro" id="IPR003660">
    <property type="entry name" value="HAMP_dom"/>
</dbReference>
<feature type="region of interest" description="Disordered" evidence="6">
    <location>
        <begin position="611"/>
        <end position="641"/>
    </location>
</feature>
<dbReference type="Pfam" id="PF08448">
    <property type="entry name" value="PAS_4"/>
    <property type="match status" value="2"/>
</dbReference>
<feature type="compositionally biased region" description="Gly residues" evidence="6">
    <location>
        <begin position="617"/>
        <end position="626"/>
    </location>
</feature>
<dbReference type="FunFam" id="1.10.287.950:FF:000001">
    <property type="entry name" value="Methyl-accepting chemotaxis sensory transducer"/>
    <property type="match status" value="1"/>
</dbReference>
<dbReference type="CDD" id="cd00130">
    <property type="entry name" value="PAS"/>
    <property type="match status" value="2"/>
</dbReference>
<dbReference type="EMBL" id="FWXR01000003">
    <property type="protein sequence ID" value="SMC54094.1"/>
    <property type="molecule type" value="Genomic_DNA"/>
</dbReference>
<proteinExistence type="inferred from homology"/>
<dbReference type="SUPFAM" id="SSF55785">
    <property type="entry name" value="PYP-like sensor domain (PAS domain)"/>
    <property type="match status" value="2"/>
</dbReference>
<protein>
    <submittedName>
        <fullName evidence="10">Methyl-accepting chemotaxis sensory transducer with Pas/Pac sensor</fullName>
    </submittedName>
</protein>
<dbReference type="GO" id="GO:0004888">
    <property type="term" value="F:transmembrane signaling receptor activity"/>
    <property type="evidence" value="ECO:0007669"/>
    <property type="project" value="InterPro"/>
</dbReference>
<gene>
    <name evidence="10" type="ORF">SAMN06297251_103265</name>
</gene>
<dbReference type="GO" id="GO:0006935">
    <property type="term" value="P:chemotaxis"/>
    <property type="evidence" value="ECO:0007669"/>
    <property type="project" value="UniProtKB-KW"/>
</dbReference>
<dbReference type="NCBIfam" id="TIGR00229">
    <property type="entry name" value="sensory_box"/>
    <property type="match status" value="2"/>
</dbReference>
<dbReference type="AlphaFoldDB" id="A0A1W2A0C5"/>
<dbReference type="GO" id="GO:0007165">
    <property type="term" value="P:signal transduction"/>
    <property type="evidence" value="ECO:0007669"/>
    <property type="project" value="UniProtKB-KW"/>
</dbReference>
<dbReference type="GO" id="GO:0016020">
    <property type="term" value="C:membrane"/>
    <property type="evidence" value="ECO:0007669"/>
    <property type="project" value="UniProtKB-SubCell"/>
</dbReference>
<keyword evidence="2" id="KW-0145">Chemotaxis</keyword>
<dbReference type="InterPro" id="IPR013656">
    <property type="entry name" value="PAS_4"/>
</dbReference>
<dbReference type="InterPro" id="IPR001610">
    <property type="entry name" value="PAC"/>
</dbReference>
<evidence type="ECO:0000256" key="1">
    <source>
        <dbReference type="ARBA" id="ARBA00004370"/>
    </source>
</evidence>
<keyword evidence="11" id="KW-1185">Reference proteome</keyword>
<dbReference type="InterPro" id="IPR035965">
    <property type="entry name" value="PAS-like_dom_sf"/>
</dbReference>
<evidence type="ECO:0000313" key="11">
    <source>
        <dbReference type="Proteomes" id="UP000192656"/>
    </source>
</evidence>
<keyword evidence="4" id="KW-0807">Transducer</keyword>
<dbReference type="Gene3D" id="1.10.287.950">
    <property type="entry name" value="Methyl-accepting chemotaxis protein"/>
    <property type="match status" value="1"/>
</dbReference>
<dbReference type="PANTHER" id="PTHR43531">
    <property type="entry name" value="PROTEIN ICFG"/>
    <property type="match status" value="1"/>
</dbReference>
<dbReference type="PROSITE" id="PS50111">
    <property type="entry name" value="CHEMOTAXIS_TRANSDUC_2"/>
    <property type="match status" value="1"/>
</dbReference>
<evidence type="ECO:0000259" key="8">
    <source>
        <dbReference type="PROSITE" id="PS50112"/>
    </source>
</evidence>
<dbReference type="InterPro" id="IPR004089">
    <property type="entry name" value="MCPsignal_dom"/>
</dbReference>
<evidence type="ECO:0000313" key="10">
    <source>
        <dbReference type="EMBL" id="SMC54094.1"/>
    </source>
</evidence>
<feature type="coiled-coil region" evidence="5">
    <location>
        <begin position="277"/>
        <end position="353"/>
    </location>
</feature>
<dbReference type="Proteomes" id="UP000192656">
    <property type="component" value="Unassembled WGS sequence"/>
</dbReference>
<accession>A0A1W2A0C5</accession>
<dbReference type="RefSeq" id="WP_084409073.1">
    <property type="nucleotide sequence ID" value="NZ_FWXR01000003.1"/>
</dbReference>
<feature type="domain" description="HAMP" evidence="9">
    <location>
        <begin position="252"/>
        <end position="299"/>
    </location>
</feature>
<evidence type="ECO:0000259" key="7">
    <source>
        <dbReference type="PROSITE" id="PS50111"/>
    </source>
</evidence>
<feature type="region of interest" description="Disordered" evidence="6">
    <location>
        <begin position="558"/>
        <end position="580"/>
    </location>
</feature>
<dbReference type="InterPro" id="IPR004090">
    <property type="entry name" value="Chemotax_Me-accpt_rcpt"/>
</dbReference>
<dbReference type="SMART" id="SM00283">
    <property type="entry name" value="MA"/>
    <property type="match status" value="1"/>
</dbReference>
<comment type="similarity">
    <text evidence="3">Belongs to the methyl-accepting chemotaxis (MCP) protein family.</text>
</comment>
<feature type="domain" description="PAS" evidence="8">
    <location>
        <begin position="147"/>
        <end position="177"/>
    </location>
</feature>
<dbReference type="InterPro" id="IPR000014">
    <property type="entry name" value="PAS"/>
</dbReference>